<dbReference type="Proteomes" id="UP000316495">
    <property type="component" value="Unassembled WGS sequence"/>
</dbReference>
<dbReference type="AlphaFoldDB" id="A0A554LNV4"/>
<protein>
    <submittedName>
        <fullName evidence="1">Uncharacterized protein</fullName>
    </submittedName>
</protein>
<proteinExistence type="predicted"/>
<evidence type="ECO:0000313" key="2">
    <source>
        <dbReference type="Proteomes" id="UP000316495"/>
    </source>
</evidence>
<dbReference type="EMBL" id="VMGN01000010">
    <property type="protein sequence ID" value="TSC94552.1"/>
    <property type="molecule type" value="Genomic_DNA"/>
</dbReference>
<gene>
    <name evidence="1" type="ORF">Athens101428_259</name>
</gene>
<organism evidence="1 2">
    <name type="scientific">Candidatus Berkelbacteria bacterium Athens1014_28</name>
    <dbReference type="NCBI Taxonomy" id="2017145"/>
    <lineage>
        <taxon>Bacteria</taxon>
        <taxon>Candidatus Berkelbacteria</taxon>
    </lineage>
</organism>
<comment type="caution">
    <text evidence="1">The sequence shown here is derived from an EMBL/GenBank/DDBJ whole genome shotgun (WGS) entry which is preliminary data.</text>
</comment>
<name>A0A554LNV4_9BACT</name>
<evidence type="ECO:0000313" key="1">
    <source>
        <dbReference type="EMBL" id="TSC94552.1"/>
    </source>
</evidence>
<accession>A0A554LNV4</accession>
<reference evidence="1 2" key="1">
    <citation type="submission" date="2017-07" db="EMBL/GenBank/DDBJ databases">
        <title>Mechanisms for carbon and nitrogen cycling indicate functional differentiation within the Candidate Phyla Radiation.</title>
        <authorList>
            <person name="Danczak R.E."/>
            <person name="Johnston M.D."/>
            <person name="Kenah C."/>
            <person name="Slattery M."/>
            <person name="Wrighton K.C."/>
            <person name="Wilkins M.J."/>
        </authorList>
    </citation>
    <scope>NUCLEOTIDE SEQUENCE [LARGE SCALE GENOMIC DNA]</scope>
    <source>
        <strain evidence="1">Athens1014_28</strain>
    </source>
</reference>
<sequence length="79" mass="8508">MPDQYVCPECGAASPIPGVCDEDKVNFVLLDEDAVVPVADEAGEEAGKYKPKDLETPLEEVDEDDLTINLKGKGEKEEG</sequence>